<dbReference type="Gene3D" id="3.90.550.10">
    <property type="entry name" value="Spore Coat Polysaccharide Biosynthesis Protein SpsA, Chain A"/>
    <property type="match status" value="1"/>
</dbReference>
<dbReference type="PANTHER" id="PTHR43179">
    <property type="entry name" value="RHAMNOSYLTRANSFERASE WBBL"/>
    <property type="match status" value="1"/>
</dbReference>
<evidence type="ECO:0000256" key="1">
    <source>
        <dbReference type="SAM" id="Phobius"/>
    </source>
</evidence>
<evidence type="ECO:0000259" key="2">
    <source>
        <dbReference type="Pfam" id="PF00535"/>
    </source>
</evidence>
<protein>
    <recommendedName>
        <fullName evidence="2">Glycosyltransferase 2-like domain-containing protein</fullName>
    </recommendedName>
</protein>
<name>A0A4R1M014_9SPHI</name>
<reference evidence="3 4" key="1">
    <citation type="submission" date="2019-03" db="EMBL/GenBank/DDBJ databases">
        <title>Genomic Encyclopedia of Archaeal and Bacterial Type Strains, Phase II (KMG-II): from individual species to whole genera.</title>
        <authorList>
            <person name="Goeker M."/>
        </authorList>
    </citation>
    <scope>NUCLEOTIDE SEQUENCE [LARGE SCALE GENOMIC DNA]</scope>
    <source>
        <strain evidence="3 4">DSM 22554</strain>
    </source>
</reference>
<dbReference type="CDD" id="cd04186">
    <property type="entry name" value="GT_2_like_c"/>
    <property type="match status" value="1"/>
</dbReference>
<keyword evidence="1" id="KW-1133">Transmembrane helix</keyword>
<keyword evidence="1" id="KW-0812">Transmembrane</keyword>
<dbReference type="PANTHER" id="PTHR43179:SF7">
    <property type="entry name" value="RHAMNOSYLTRANSFERASE WBBL"/>
    <property type="match status" value="1"/>
</dbReference>
<comment type="caution">
    <text evidence="3">The sequence shown here is derived from an EMBL/GenBank/DDBJ whole genome shotgun (WGS) entry which is preliminary data.</text>
</comment>
<dbReference type="Proteomes" id="UP000294616">
    <property type="component" value="Unassembled WGS sequence"/>
</dbReference>
<keyword evidence="4" id="KW-1185">Reference proteome</keyword>
<dbReference type="EMBL" id="SMGO01000001">
    <property type="protein sequence ID" value="TCK84945.1"/>
    <property type="molecule type" value="Genomic_DNA"/>
</dbReference>
<accession>A0A4R1M014</accession>
<evidence type="ECO:0000313" key="3">
    <source>
        <dbReference type="EMBL" id="TCK84945.1"/>
    </source>
</evidence>
<dbReference type="SUPFAM" id="SSF53448">
    <property type="entry name" value="Nucleotide-diphospho-sugar transferases"/>
    <property type="match status" value="1"/>
</dbReference>
<dbReference type="AlphaFoldDB" id="A0A4R1M014"/>
<feature type="domain" description="Glycosyltransferase 2-like" evidence="2">
    <location>
        <begin position="4"/>
        <end position="125"/>
    </location>
</feature>
<gene>
    <name evidence="3" type="ORF">C8N28_0241</name>
</gene>
<dbReference type="InterPro" id="IPR029044">
    <property type="entry name" value="Nucleotide-diphossugar_trans"/>
</dbReference>
<keyword evidence="1" id="KW-0472">Membrane</keyword>
<dbReference type="OrthoDB" id="9771846at2"/>
<dbReference type="InterPro" id="IPR001173">
    <property type="entry name" value="Glyco_trans_2-like"/>
</dbReference>
<dbReference type="Pfam" id="PF00535">
    <property type="entry name" value="Glycos_transf_2"/>
    <property type="match status" value="1"/>
</dbReference>
<feature type="transmembrane region" description="Helical" evidence="1">
    <location>
        <begin position="262"/>
        <end position="281"/>
    </location>
</feature>
<evidence type="ECO:0000313" key="4">
    <source>
        <dbReference type="Proteomes" id="UP000294616"/>
    </source>
</evidence>
<organism evidence="3 4">
    <name type="scientific">Albibacterium bauzanense</name>
    <dbReference type="NCBI Taxonomy" id="653929"/>
    <lineage>
        <taxon>Bacteria</taxon>
        <taxon>Pseudomonadati</taxon>
        <taxon>Bacteroidota</taxon>
        <taxon>Sphingobacteriia</taxon>
        <taxon>Sphingobacteriales</taxon>
        <taxon>Sphingobacteriaceae</taxon>
        <taxon>Albibacterium</taxon>
    </lineage>
</organism>
<sequence>MDVSVIIVSYNTKDLTLQCVNSVLEQTKEVSFEVIIVDNDSKDGTKEYFINDSRITYIQNDSNVGFGIANNIGVNVSKGRYVFLLNSDTILLNNAIKLFYDFMVENETKNTVGVIGTVLLNMDKTEGLSVIHFKSISYLLRLSFRKLIQKIFGLSQAFVDKKLPNKMTFNVDGVMGADMFIPSTVYKKINGFDDSYFMFGEEVDLQKRIKDLGLQRLIIRGPQIIHIHGGSGDNDGRKLSFRSIYSIQKGSIFFIKKNYSSLYYISYKFILLLIWFPWVLIDKRFDAIQRISLFKLIINPSKY</sequence>
<proteinExistence type="predicted"/>
<dbReference type="RefSeq" id="WP_132220739.1">
    <property type="nucleotide sequence ID" value="NZ_SMGO01000001.1"/>
</dbReference>